<dbReference type="InterPro" id="IPR019775">
    <property type="entry name" value="WD40_repeat_CS"/>
</dbReference>
<evidence type="ECO:0000313" key="6">
    <source>
        <dbReference type="Proteomes" id="UP000264800"/>
    </source>
</evidence>
<dbReference type="Ensembl" id="ENSKMAT00000017164.1">
    <property type="protein sequence ID" value="ENSKMAP00000016930.1"/>
    <property type="gene ID" value="ENSKMAG00000012631.1"/>
</dbReference>
<dbReference type="SMART" id="SM00320">
    <property type="entry name" value="WD40"/>
    <property type="match status" value="5"/>
</dbReference>
<dbReference type="PANTHER" id="PTHR44324:SF6">
    <property type="entry name" value="EF-HAND CALCIUM BINDING DOMAIN 8"/>
    <property type="match status" value="1"/>
</dbReference>
<evidence type="ECO:0000256" key="2">
    <source>
        <dbReference type="ARBA" id="ARBA00022574"/>
    </source>
</evidence>
<organism evidence="5 6">
    <name type="scientific">Kryptolebias marmoratus</name>
    <name type="common">Mangrove killifish</name>
    <name type="synonym">Rivulus marmoratus</name>
    <dbReference type="NCBI Taxonomy" id="37003"/>
    <lineage>
        <taxon>Eukaryota</taxon>
        <taxon>Metazoa</taxon>
        <taxon>Chordata</taxon>
        <taxon>Craniata</taxon>
        <taxon>Vertebrata</taxon>
        <taxon>Euteleostomi</taxon>
        <taxon>Actinopterygii</taxon>
        <taxon>Neopterygii</taxon>
        <taxon>Teleostei</taxon>
        <taxon>Neoteleostei</taxon>
        <taxon>Acanthomorphata</taxon>
        <taxon>Ovalentaria</taxon>
        <taxon>Atherinomorphae</taxon>
        <taxon>Cyprinodontiformes</taxon>
        <taxon>Rivulidae</taxon>
        <taxon>Kryptolebias</taxon>
    </lineage>
</organism>
<dbReference type="PROSITE" id="PS00678">
    <property type="entry name" value="WD_REPEATS_1"/>
    <property type="match status" value="1"/>
</dbReference>
<reference evidence="5" key="1">
    <citation type="submission" date="2025-08" db="UniProtKB">
        <authorList>
            <consortium name="Ensembl"/>
        </authorList>
    </citation>
    <scope>IDENTIFICATION</scope>
</reference>
<proteinExistence type="predicted"/>
<dbReference type="GeneTree" id="ENSGT00940000175819"/>
<keyword evidence="6" id="KW-1185">Reference proteome</keyword>
<feature type="repeat" description="WD" evidence="4">
    <location>
        <begin position="129"/>
        <end position="161"/>
    </location>
</feature>
<dbReference type="PANTHER" id="PTHR44324">
    <property type="entry name" value="WD40 REPEAT DOMAIN 95"/>
    <property type="match status" value="1"/>
</dbReference>
<dbReference type="PROSITE" id="PS50082">
    <property type="entry name" value="WD_REPEATS_2"/>
    <property type="match status" value="2"/>
</dbReference>
<dbReference type="AlphaFoldDB" id="A0A3Q3AL03"/>
<dbReference type="Pfam" id="PF00400">
    <property type="entry name" value="WD40"/>
    <property type="match status" value="2"/>
</dbReference>
<dbReference type="InterPro" id="IPR001680">
    <property type="entry name" value="WD40_rpt"/>
</dbReference>
<dbReference type="SUPFAM" id="SSF50978">
    <property type="entry name" value="WD40 repeat-like"/>
    <property type="match status" value="1"/>
</dbReference>
<dbReference type="OMA" id="KASITHI"/>
<protein>
    <recommendedName>
        <fullName evidence="1">WD repeat-containing protein on Y chromosome</fullName>
    </recommendedName>
</protein>
<keyword evidence="3" id="KW-0677">Repeat</keyword>
<dbReference type="STRING" id="37003.ENSKMAP00000016930"/>
<dbReference type="InterPro" id="IPR015943">
    <property type="entry name" value="WD40/YVTN_repeat-like_dom_sf"/>
</dbReference>
<sequence length="339" mass="38385">MYISKDGKLRFSTSDFKKSRTICLADRGEKAPRLHHQKKMKEVCSCVRYVPTSNNFAVCGKTSQSMIYGDFSYELQTRKLQVSKHVYKTSGKDTFITCAEFSPISKYLMVGDTKGLIVILSPNNMKSKLFGHKASITHILYNSLDKVFVSISADKNIRIWSDVTFDFNQSFFPENMKTPPVTAVCYNTYNKELLLANTDIAKCFGRATDLFYNTSTSHNMPLCSVIYQDILKQVVSVCQNGVVTAWDLFTGTANMHFKITSEDSVKNILMSFDPSKRRLVIAAQDGKVKIWNVNSGKVVNVYDLNIMDVSGLVCDKKYIFIFSKTSNKIIAISYKFQNL</sequence>
<dbReference type="InterPro" id="IPR051242">
    <property type="entry name" value="WD-EF-hand_domain"/>
</dbReference>
<dbReference type="PROSITE" id="PS50294">
    <property type="entry name" value="WD_REPEATS_REGION"/>
    <property type="match status" value="1"/>
</dbReference>
<name>A0A3Q3AL03_KRYMA</name>
<accession>A0A3Q3AL03</accession>
<dbReference type="InterPro" id="IPR036322">
    <property type="entry name" value="WD40_repeat_dom_sf"/>
</dbReference>
<reference evidence="5" key="2">
    <citation type="submission" date="2025-09" db="UniProtKB">
        <authorList>
            <consortium name="Ensembl"/>
        </authorList>
    </citation>
    <scope>IDENTIFICATION</scope>
</reference>
<evidence type="ECO:0000256" key="1">
    <source>
        <dbReference type="ARBA" id="ARBA00014901"/>
    </source>
</evidence>
<evidence type="ECO:0000256" key="4">
    <source>
        <dbReference type="PROSITE-ProRule" id="PRU00221"/>
    </source>
</evidence>
<evidence type="ECO:0000313" key="5">
    <source>
        <dbReference type="Ensembl" id="ENSKMAP00000016930.1"/>
    </source>
</evidence>
<dbReference type="Proteomes" id="UP000264800">
    <property type="component" value="Unplaced"/>
</dbReference>
<keyword evidence="2 4" id="KW-0853">WD repeat</keyword>
<feature type="repeat" description="WD" evidence="4">
    <location>
        <begin position="270"/>
        <end position="301"/>
    </location>
</feature>
<evidence type="ECO:0000256" key="3">
    <source>
        <dbReference type="ARBA" id="ARBA00022737"/>
    </source>
</evidence>
<dbReference type="Gene3D" id="2.130.10.10">
    <property type="entry name" value="YVTN repeat-like/Quinoprotein amine dehydrogenase"/>
    <property type="match status" value="2"/>
</dbReference>